<proteinExistence type="predicted"/>
<feature type="transmembrane region" description="Helical" evidence="10">
    <location>
        <begin position="237"/>
        <end position="256"/>
    </location>
</feature>
<feature type="transmembrane region" description="Helical" evidence="10">
    <location>
        <begin position="287"/>
        <end position="310"/>
    </location>
</feature>
<dbReference type="Proteomes" id="UP000070549">
    <property type="component" value="Unassembled WGS sequence"/>
</dbReference>
<dbReference type="PATRIC" id="fig|1698278.3.peg.268"/>
<feature type="transmembrane region" description="Helical" evidence="10">
    <location>
        <begin position="378"/>
        <end position="399"/>
    </location>
</feature>
<dbReference type="GO" id="GO:0005886">
    <property type="term" value="C:plasma membrane"/>
    <property type="evidence" value="ECO:0007669"/>
    <property type="project" value="UniProtKB-SubCell"/>
</dbReference>
<dbReference type="InterPro" id="IPR048279">
    <property type="entry name" value="MdtK-like"/>
</dbReference>
<dbReference type="EMBL" id="LHYC01000003">
    <property type="protein sequence ID" value="KXB05750.1"/>
    <property type="molecule type" value="Genomic_DNA"/>
</dbReference>
<dbReference type="GO" id="GO:0042910">
    <property type="term" value="F:xenobiotic transmembrane transporter activity"/>
    <property type="evidence" value="ECO:0007669"/>
    <property type="project" value="InterPro"/>
</dbReference>
<dbReference type="Pfam" id="PF01554">
    <property type="entry name" value="MatE"/>
    <property type="match status" value="2"/>
</dbReference>
<dbReference type="GO" id="GO:0015297">
    <property type="term" value="F:antiporter activity"/>
    <property type="evidence" value="ECO:0007669"/>
    <property type="project" value="UniProtKB-KW"/>
</dbReference>
<feature type="transmembrane region" description="Helical" evidence="10">
    <location>
        <begin position="322"/>
        <end position="340"/>
    </location>
</feature>
<dbReference type="PANTHER" id="PTHR43298:SF2">
    <property type="entry name" value="FMN_FAD EXPORTER YEEO-RELATED"/>
    <property type="match status" value="1"/>
</dbReference>
<evidence type="ECO:0000256" key="5">
    <source>
        <dbReference type="ARBA" id="ARBA00022692"/>
    </source>
</evidence>
<dbReference type="InterPro" id="IPR002528">
    <property type="entry name" value="MATE_fam"/>
</dbReference>
<evidence type="ECO:0000256" key="1">
    <source>
        <dbReference type="ARBA" id="ARBA00004651"/>
    </source>
</evidence>
<keyword evidence="5 10" id="KW-0812">Transmembrane</keyword>
<gene>
    <name evidence="11" type="ORF">AKJ49_00240</name>
</gene>
<evidence type="ECO:0000256" key="10">
    <source>
        <dbReference type="SAM" id="Phobius"/>
    </source>
</evidence>
<feature type="transmembrane region" description="Helical" evidence="10">
    <location>
        <begin position="129"/>
        <end position="151"/>
    </location>
</feature>
<protein>
    <recommendedName>
        <fullName evidence="9">Multidrug-efflux transporter</fullName>
    </recommendedName>
</protein>
<dbReference type="PANTHER" id="PTHR43298">
    <property type="entry name" value="MULTIDRUG RESISTANCE PROTEIN NORM-RELATED"/>
    <property type="match status" value="1"/>
</dbReference>
<dbReference type="PIRSF" id="PIRSF006603">
    <property type="entry name" value="DinF"/>
    <property type="match status" value="1"/>
</dbReference>
<feature type="transmembrane region" description="Helical" evidence="10">
    <location>
        <begin position="12"/>
        <end position="39"/>
    </location>
</feature>
<dbReference type="NCBIfam" id="TIGR00797">
    <property type="entry name" value="matE"/>
    <property type="match status" value="1"/>
</dbReference>
<feature type="transmembrane region" description="Helical" evidence="10">
    <location>
        <begin position="97"/>
        <end position="117"/>
    </location>
</feature>
<evidence type="ECO:0000313" key="11">
    <source>
        <dbReference type="EMBL" id="KXB05750.1"/>
    </source>
</evidence>
<feature type="non-terminal residue" evidence="11">
    <location>
        <position position="1"/>
    </location>
</feature>
<keyword evidence="12" id="KW-1185">Reference proteome</keyword>
<evidence type="ECO:0000256" key="7">
    <source>
        <dbReference type="ARBA" id="ARBA00023065"/>
    </source>
</evidence>
<accession>A0A133VH59</accession>
<feature type="transmembrane region" description="Helical" evidence="10">
    <location>
        <begin position="352"/>
        <end position="372"/>
    </location>
</feature>
<feature type="transmembrane region" description="Helical" evidence="10">
    <location>
        <begin position="59"/>
        <end position="77"/>
    </location>
</feature>
<dbReference type="InterPro" id="IPR050222">
    <property type="entry name" value="MATE_MdtK"/>
</dbReference>
<evidence type="ECO:0000313" key="12">
    <source>
        <dbReference type="Proteomes" id="UP000070549"/>
    </source>
</evidence>
<name>A0A133VH59_9EURY</name>
<sequence>FWVGQLSTEALAAIGFAFPLIFLFQSIGIGLAVAGSVLVAQYEGSGNKNMVDYTASQTIMFGVLASISFGLLGYISAEKLLTIYGASETVLPLGFSYLKIIFFGIWGMFGFLIVRSLMRGYGDSRTPMYIMTGSIILNIVLDPILIFGWGFFPSMGIEGAAIATIFSRALAFGMGLWMLNSGGNGVEIHLSDMTPDFGFWKKILEVGIPASIGTAGRAVSVNLLVAVVGMFSTKVVAGYQVGLRMIMLVLFSAMAFGRGVETMTGQNIGAGNFERAEKVVTVGAKHLFIILSGLGVVFFFFPDFIVSIFTNDPLVIDYGGTFLRYAALSAGFIGAMRAFLGGFRGAGRTLVAALLGILTVGVIRFPIAFIASRFIGPVGVWLAFPISNVSGVGIAYFWFKRSKWKQKIIE</sequence>
<feature type="transmembrane region" description="Helical" evidence="10">
    <location>
        <begin position="210"/>
        <end position="231"/>
    </location>
</feature>
<comment type="subcellular location">
    <subcellularLocation>
        <location evidence="1">Cell membrane</location>
        <topology evidence="1">Multi-pass membrane protein</topology>
    </subcellularLocation>
</comment>
<dbReference type="AlphaFoldDB" id="A0A133VH59"/>
<evidence type="ECO:0000256" key="8">
    <source>
        <dbReference type="ARBA" id="ARBA00023136"/>
    </source>
</evidence>
<evidence type="ECO:0000256" key="2">
    <source>
        <dbReference type="ARBA" id="ARBA00022448"/>
    </source>
</evidence>
<evidence type="ECO:0000256" key="9">
    <source>
        <dbReference type="ARBA" id="ARBA00031636"/>
    </source>
</evidence>
<reference evidence="11 12" key="1">
    <citation type="journal article" date="2016" name="Sci. Rep.">
        <title>Metabolic traits of an uncultured archaeal lineage -MSBL1- from brine pools of the Red Sea.</title>
        <authorList>
            <person name="Mwirichia R."/>
            <person name="Alam I."/>
            <person name="Rashid M."/>
            <person name="Vinu M."/>
            <person name="Ba-Alawi W."/>
            <person name="Anthony Kamau A."/>
            <person name="Kamanda Ngugi D."/>
            <person name="Goker M."/>
            <person name="Klenk H.P."/>
            <person name="Bajic V."/>
            <person name="Stingl U."/>
        </authorList>
    </citation>
    <scope>NUCLEOTIDE SEQUENCE [LARGE SCALE GENOMIC DNA]</scope>
    <source>
        <strain evidence="11">SCGC-AAA382A03</strain>
    </source>
</reference>
<keyword evidence="2" id="KW-0813">Transport</keyword>
<keyword evidence="6 10" id="KW-1133">Transmembrane helix</keyword>
<feature type="transmembrane region" description="Helical" evidence="10">
    <location>
        <begin position="157"/>
        <end position="179"/>
    </location>
</feature>
<keyword evidence="8 10" id="KW-0472">Membrane</keyword>
<keyword evidence="7" id="KW-0406">Ion transport</keyword>
<evidence type="ECO:0000256" key="4">
    <source>
        <dbReference type="ARBA" id="ARBA00022475"/>
    </source>
</evidence>
<keyword evidence="3" id="KW-0050">Antiport</keyword>
<organism evidence="11 12">
    <name type="scientific">candidate division MSBL1 archaeon SCGC-AAA382A03</name>
    <dbReference type="NCBI Taxonomy" id="1698278"/>
    <lineage>
        <taxon>Archaea</taxon>
        <taxon>Methanobacteriati</taxon>
        <taxon>Methanobacteriota</taxon>
        <taxon>candidate division MSBL1</taxon>
    </lineage>
</organism>
<comment type="caution">
    <text evidence="11">The sequence shown here is derived from an EMBL/GenBank/DDBJ whole genome shotgun (WGS) entry which is preliminary data.</text>
</comment>
<dbReference type="GO" id="GO:0006811">
    <property type="term" value="P:monoatomic ion transport"/>
    <property type="evidence" value="ECO:0007669"/>
    <property type="project" value="UniProtKB-KW"/>
</dbReference>
<keyword evidence="4" id="KW-1003">Cell membrane</keyword>
<evidence type="ECO:0000256" key="6">
    <source>
        <dbReference type="ARBA" id="ARBA00022989"/>
    </source>
</evidence>
<evidence type="ECO:0000256" key="3">
    <source>
        <dbReference type="ARBA" id="ARBA00022449"/>
    </source>
</evidence>